<dbReference type="InterPro" id="IPR005025">
    <property type="entry name" value="FMN_Rdtase-like_dom"/>
</dbReference>
<evidence type="ECO:0000313" key="3">
    <source>
        <dbReference type="EMBL" id="RNB76230.1"/>
    </source>
</evidence>
<comment type="similarity">
    <text evidence="1">Belongs to the azoreductase type 2 family.</text>
</comment>
<dbReference type="AlphaFoldDB" id="A0A3M8CKJ4"/>
<dbReference type="GO" id="GO:0005829">
    <property type="term" value="C:cytosol"/>
    <property type="evidence" value="ECO:0007669"/>
    <property type="project" value="TreeGrafter"/>
</dbReference>
<evidence type="ECO:0000259" key="2">
    <source>
        <dbReference type="Pfam" id="PF03358"/>
    </source>
</evidence>
<dbReference type="Pfam" id="PF03358">
    <property type="entry name" value="FMN_red"/>
    <property type="match status" value="1"/>
</dbReference>
<evidence type="ECO:0000313" key="4">
    <source>
        <dbReference type="Proteomes" id="UP000271031"/>
    </source>
</evidence>
<dbReference type="Gene3D" id="3.40.50.360">
    <property type="match status" value="1"/>
</dbReference>
<dbReference type="GO" id="GO:0010181">
    <property type="term" value="F:FMN binding"/>
    <property type="evidence" value="ECO:0007669"/>
    <property type="project" value="TreeGrafter"/>
</dbReference>
<dbReference type="EMBL" id="RHHQ01000078">
    <property type="protein sequence ID" value="RNB76230.1"/>
    <property type="molecule type" value="Genomic_DNA"/>
</dbReference>
<dbReference type="RefSeq" id="WP_122921751.1">
    <property type="nucleotide sequence ID" value="NZ_RHHQ01000078.1"/>
</dbReference>
<feature type="domain" description="NADPH-dependent FMN reductase-like" evidence="2">
    <location>
        <begin position="1"/>
        <end position="142"/>
    </location>
</feature>
<keyword evidence="4" id="KW-1185">Reference proteome</keyword>
<evidence type="ECO:0000256" key="1">
    <source>
        <dbReference type="ARBA" id="ARBA00009428"/>
    </source>
</evidence>
<name>A0A3M8CKJ4_9BACL</name>
<proteinExistence type="inferred from homology"/>
<reference evidence="3 4" key="1">
    <citation type="submission" date="2018-10" db="EMBL/GenBank/DDBJ databases">
        <title>Phylogenomics of Brevibacillus.</title>
        <authorList>
            <person name="Dunlap C."/>
        </authorList>
    </citation>
    <scope>NUCLEOTIDE SEQUENCE [LARGE SCALE GENOMIC DNA]</scope>
    <source>
        <strain evidence="3 4">JCM 15716</strain>
    </source>
</reference>
<gene>
    <name evidence="3" type="ORF">EDM56_30985</name>
</gene>
<dbReference type="InterPro" id="IPR029039">
    <property type="entry name" value="Flavoprotein-like_sf"/>
</dbReference>
<protein>
    <submittedName>
        <fullName evidence="3">NAD(P)H-dependent oxidoreductase</fullName>
    </submittedName>
</protein>
<dbReference type="InterPro" id="IPR050712">
    <property type="entry name" value="NAD(P)H-dep_reductase"/>
</dbReference>
<dbReference type="PANTHER" id="PTHR30543">
    <property type="entry name" value="CHROMATE REDUCTASE"/>
    <property type="match status" value="1"/>
</dbReference>
<sequence>MNIVILNGGATQGSRTRGLARTFEQALNKNDINVTFFDLGEHVLPVYNGSDEQYQLTSVKALQSLTQEADGFVICTPEYHNGMSGALKNALDFLGSRQFRNKPTLIAAAAGGGKGGINALNNLRTVMRGVYALVLPDQFVADPHHFNDQQKVTDYDAQERINGMAEELIRISRLLAAK</sequence>
<comment type="caution">
    <text evidence="3">The sequence shown here is derived from an EMBL/GenBank/DDBJ whole genome shotgun (WGS) entry which is preliminary data.</text>
</comment>
<dbReference type="GO" id="GO:0016491">
    <property type="term" value="F:oxidoreductase activity"/>
    <property type="evidence" value="ECO:0007669"/>
    <property type="project" value="InterPro"/>
</dbReference>
<dbReference type="PANTHER" id="PTHR30543:SF21">
    <property type="entry name" value="NAD(P)H-DEPENDENT FMN REDUCTASE LOT6"/>
    <property type="match status" value="1"/>
</dbReference>
<accession>A0A3M8CKJ4</accession>
<dbReference type="Proteomes" id="UP000271031">
    <property type="component" value="Unassembled WGS sequence"/>
</dbReference>
<organism evidence="3 4">
    <name type="scientific">Brevibacillus fluminis</name>
    <dbReference type="NCBI Taxonomy" id="511487"/>
    <lineage>
        <taxon>Bacteria</taxon>
        <taxon>Bacillati</taxon>
        <taxon>Bacillota</taxon>
        <taxon>Bacilli</taxon>
        <taxon>Bacillales</taxon>
        <taxon>Paenibacillaceae</taxon>
        <taxon>Brevibacillus</taxon>
    </lineage>
</organism>
<dbReference type="OrthoDB" id="9790975at2"/>
<dbReference type="SUPFAM" id="SSF52218">
    <property type="entry name" value="Flavoproteins"/>
    <property type="match status" value="1"/>
</dbReference>